<comment type="similarity">
    <text evidence="3">Belongs to the shikimate dehydrogenase family.</text>
</comment>
<dbReference type="InterPro" id="IPR046346">
    <property type="entry name" value="Aminoacid_DH-like_N_sf"/>
</dbReference>
<dbReference type="GO" id="GO:0009073">
    <property type="term" value="P:aromatic amino acid family biosynthetic process"/>
    <property type="evidence" value="ECO:0007669"/>
    <property type="project" value="UniProtKB-KW"/>
</dbReference>
<feature type="active site" description="Proton acceptor" evidence="3">
    <location>
        <position position="65"/>
    </location>
</feature>
<dbReference type="GO" id="GO:0005829">
    <property type="term" value="C:cytosol"/>
    <property type="evidence" value="ECO:0007669"/>
    <property type="project" value="TreeGrafter"/>
</dbReference>
<feature type="binding site" evidence="3">
    <location>
        <position position="61"/>
    </location>
    <ligand>
        <name>shikimate</name>
        <dbReference type="ChEBI" id="CHEBI:36208"/>
    </ligand>
</feature>
<evidence type="ECO:0000256" key="3">
    <source>
        <dbReference type="HAMAP-Rule" id="MF_00222"/>
    </source>
</evidence>
<dbReference type="Proteomes" id="UP000003240">
    <property type="component" value="Unassembled WGS sequence"/>
</dbReference>
<dbReference type="InterPro" id="IPR013708">
    <property type="entry name" value="Shikimate_DH-bd_N"/>
</dbReference>
<dbReference type="AlphaFoldDB" id="F7NNK4"/>
<feature type="binding site" evidence="3">
    <location>
        <begin position="14"/>
        <end position="16"/>
    </location>
    <ligand>
        <name>shikimate</name>
        <dbReference type="ChEBI" id="CHEBI:36208"/>
    </ligand>
</feature>
<dbReference type="SUPFAM" id="SSF51735">
    <property type="entry name" value="NAD(P)-binding Rossmann-fold domains"/>
    <property type="match status" value="1"/>
</dbReference>
<dbReference type="CDD" id="cd01065">
    <property type="entry name" value="NAD_bind_Shikimate_DH"/>
    <property type="match status" value="1"/>
</dbReference>
<gene>
    <name evidence="3" type="primary">aroE</name>
    <name evidence="5" type="ORF">ALO_18477</name>
</gene>
<keyword evidence="3" id="KW-0028">Amino-acid biosynthesis</keyword>
<comment type="catalytic activity">
    <reaction evidence="3">
        <text>shikimate + NADP(+) = 3-dehydroshikimate + NADPH + H(+)</text>
        <dbReference type="Rhea" id="RHEA:17737"/>
        <dbReference type="ChEBI" id="CHEBI:15378"/>
        <dbReference type="ChEBI" id="CHEBI:16630"/>
        <dbReference type="ChEBI" id="CHEBI:36208"/>
        <dbReference type="ChEBI" id="CHEBI:57783"/>
        <dbReference type="ChEBI" id="CHEBI:58349"/>
        <dbReference type="EC" id="1.1.1.25"/>
    </reaction>
</comment>
<dbReference type="eggNOG" id="COG0169">
    <property type="taxonomic scope" value="Bacteria"/>
</dbReference>
<evidence type="ECO:0000313" key="6">
    <source>
        <dbReference type="Proteomes" id="UP000003240"/>
    </source>
</evidence>
<dbReference type="GO" id="GO:0019632">
    <property type="term" value="P:shikimate metabolic process"/>
    <property type="evidence" value="ECO:0007669"/>
    <property type="project" value="TreeGrafter"/>
</dbReference>
<sequence length="291" mass="31260">MRFYGLLGETLSHSLSPEIHGYLFRRLNIEAAYVLFPVAADKLAEAVNGLRLLGAGGVNVTIPYKISIVPLLDELSVEARMLGAVNTVLFRDGRAIGYNTDYDGFGLMLQQHGIAAAGKTAVVLGTGGAARTAAYWLRDHGAAAVKLVSRRPAGTEPFETLPYDRLKVLPPTDLLVNATPVGTYPHTEETPLDRDLLSRFANLVDLIYNPPETRLLREARQQGIPAVNGLTMLAAQAVAAEEIWQGRSLAGELLEPLGDFLAGLPERTPNLVLIGMPGSGKSTLGVWPRTG</sequence>
<dbReference type="UniPathway" id="UPA00053">
    <property type="reaction ID" value="UER00087"/>
</dbReference>
<reference evidence="5 6" key="1">
    <citation type="journal article" date="2011" name="EMBO J.">
        <title>Structural diversity of bacterial flagellar motors.</title>
        <authorList>
            <person name="Chen S."/>
            <person name="Beeby M."/>
            <person name="Murphy G.E."/>
            <person name="Leadbetter J.R."/>
            <person name="Hendrixson D.R."/>
            <person name="Briegel A."/>
            <person name="Li Z."/>
            <person name="Shi J."/>
            <person name="Tocheva E.I."/>
            <person name="Muller A."/>
            <person name="Dobro M.J."/>
            <person name="Jensen G.J."/>
        </authorList>
    </citation>
    <scope>NUCLEOTIDE SEQUENCE [LARGE SCALE GENOMIC DNA]</scope>
    <source>
        <strain evidence="5 6">DSM 6540</strain>
    </source>
</reference>
<keyword evidence="6" id="KW-1185">Reference proteome</keyword>
<feature type="domain" description="Shikimate dehydrogenase substrate binding N-terminal" evidence="4">
    <location>
        <begin position="6"/>
        <end position="88"/>
    </location>
</feature>
<name>F7NNK4_9FIRM</name>
<dbReference type="PANTHER" id="PTHR21089">
    <property type="entry name" value="SHIKIMATE DEHYDROGENASE"/>
    <property type="match status" value="1"/>
</dbReference>
<dbReference type="Gene3D" id="3.40.50.720">
    <property type="entry name" value="NAD(P)-binding Rossmann-like Domain"/>
    <property type="match status" value="1"/>
</dbReference>
<dbReference type="GO" id="GO:0004764">
    <property type="term" value="F:shikimate 3-dehydrogenase (NADP+) activity"/>
    <property type="evidence" value="ECO:0007669"/>
    <property type="project" value="UniProtKB-UniRule"/>
</dbReference>
<feature type="binding site" evidence="3">
    <location>
        <position position="86"/>
    </location>
    <ligand>
        <name>shikimate</name>
        <dbReference type="ChEBI" id="CHEBI:36208"/>
    </ligand>
</feature>
<comment type="caution">
    <text evidence="5">The sequence shown here is derived from an EMBL/GenBank/DDBJ whole genome shotgun (WGS) entry which is preliminary data.</text>
</comment>
<dbReference type="GO" id="GO:0050661">
    <property type="term" value="F:NADP binding"/>
    <property type="evidence" value="ECO:0007669"/>
    <property type="project" value="TreeGrafter"/>
</dbReference>
<evidence type="ECO:0000259" key="4">
    <source>
        <dbReference type="Pfam" id="PF08501"/>
    </source>
</evidence>
<comment type="subunit">
    <text evidence="3">Homodimer.</text>
</comment>
<feature type="binding site" evidence="3">
    <location>
        <position position="208"/>
    </location>
    <ligand>
        <name>shikimate</name>
        <dbReference type="ChEBI" id="CHEBI:36208"/>
    </ligand>
</feature>
<keyword evidence="2 3" id="KW-0057">Aromatic amino acid biosynthesis</keyword>
<organism evidence="5 6">
    <name type="scientific">Acetonema longum DSM 6540</name>
    <dbReference type="NCBI Taxonomy" id="1009370"/>
    <lineage>
        <taxon>Bacteria</taxon>
        <taxon>Bacillati</taxon>
        <taxon>Bacillota</taxon>
        <taxon>Negativicutes</taxon>
        <taxon>Acetonemataceae</taxon>
        <taxon>Acetonema</taxon>
    </lineage>
</organism>
<comment type="pathway">
    <text evidence="1 3">Metabolic intermediate biosynthesis; chorismate biosynthesis; chorismate from D-erythrose 4-phosphate and phosphoenolpyruvate: step 4/7.</text>
</comment>
<dbReference type="InterPro" id="IPR022893">
    <property type="entry name" value="Shikimate_DH_fam"/>
</dbReference>
<dbReference type="Pfam" id="PF08501">
    <property type="entry name" value="Shikimate_dh_N"/>
    <property type="match status" value="1"/>
</dbReference>
<dbReference type="SUPFAM" id="SSF53223">
    <property type="entry name" value="Aminoacid dehydrogenase-like, N-terminal domain"/>
    <property type="match status" value="1"/>
</dbReference>
<dbReference type="EC" id="1.1.1.25" evidence="3"/>
<protein>
    <recommendedName>
        <fullName evidence="3">Shikimate dehydrogenase (NADP(+))</fullName>
        <shortName evidence="3">SDH</shortName>
        <ecNumber evidence="3">1.1.1.25</ecNumber>
    </recommendedName>
</protein>
<dbReference type="PANTHER" id="PTHR21089:SF1">
    <property type="entry name" value="BIFUNCTIONAL 3-DEHYDROQUINATE DEHYDRATASE_SHIKIMATE DEHYDROGENASE, CHLOROPLASTIC"/>
    <property type="match status" value="1"/>
</dbReference>
<keyword evidence="3" id="KW-0560">Oxidoreductase</keyword>
<keyword evidence="3" id="KW-0521">NADP</keyword>
<feature type="binding site" evidence="3">
    <location>
        <position position="206"/>
    </location>
    <ligand>
        <name>NADP(+)</name>
        <dbReference type="ChEBI" id="CHEBI:58349"/>
    </ligand>
</feature>
<comment type="caution">
    <text evidence="3">Lacks conserved residue(s) required for the propagation of feature annotation.</text>
</comment>
<dbReference type="STRING" id="1009370.ALO_18477"/>
<dbReference type="InterPro" id="IPR036291">
    <property type="entry name" value="NAD(P)-bd_dom_sf"/>
</dbReference>
<dbReference type="GO" id="GO:0008652">
    <property type="term" value="P:amino acid biosynthetic process"/>
    <property type="evidence" value="ECO:0007669"/>
    <property type="project" value="UniProtKB-KW"/>
</dbReference>
<accession>F7NNK4</accession>
<dbReference type="HAMAP" id="MF_00222">
    <property type="entry name" value="Shikimate_DH_AroE"/>
    <property type="match status" value="1"/>
</dbReference>
<evidence type="ECO:0000256" key="2">
    <source>
        <dbReference type="ARBA" id="ARBA00023141"/>
    </source>
</evidence>
<feature type="binding site" evidence="3">
    <location>
        <position position="101"/>
    </location>
    <ligand>
        <name>shikimate</name>
        <dbReference type="ChEBI" id="CHEBI:36208"/>
    </ligand>
</feature>
<proteinExistence type="inferred from homology"/>
<evidence type="ECO:0000256" key="1">
    <source>
        <dbReference type="ARBA" id="ARBA00004871"/>
    </source>
</evidence>
<dbReference type="Gene3D" id="3.40.50.10860">
    <property type="entry name" value="Leucine Dehydrogenase, chain A, domain 1"/>
    <property type="match status" value="1"/>
</dbReference>
<comment type="function">
    <text evidence="3">Involved in the biosynthesis of the chorismate, which leads to the biosynthesis of aromatic amino acids. Catalyzes the reversible NADPH linked reduction of 3-dehydroshikimate (DHSA) to yield shikimate (SA).</text>
</comment>
<feature type="binding site" evidence="3">
    <location>
        <position position="229"/>
    </location>
    <ligand>
        <name>NADP(+)</name>
        <dbReference type="ChEBI" id="CHEBI:58349"/>
    </ligand>
</feature>
<dbReference type="EMBL" id="AFGF01000224">
    <property type="protein sequence ID" value="EGO62377.1"/>
    <property type="molecule type" value="Genomic_DNA"/>
</dbReference>
<feature type="binding site" evidence="3">
    <location>
        <position position="236"/>
    </location>
    <ligand>
        <name>shikimate</name>
        <dbReference type="ChEBI" id="CHEBI:36208"/>
    </ligand>
</feature>
<evidence type="ECO:0000313" key="5">
    <source>
        <dbReference type="EMBL" id="EGO62377.1"/>
    </source>
</evidence>
<dbReference type="GO" id="GO:0009423">
    <property type="term" value="P:chorismate biosynthetic process"/>
    <property type="evidence" value="ECO:0007669"/>
    <property type="project" value="UniProtKB-UniRule"/>
</dbReference>